<keyword evidence="2" id="KW-1185">Reference proteome</keyword>
<dbReference type="EMBL" id="OU015567">
    <property type="protein sequence ID" value="CAG5109710.1"/>
    <property type="molecule type" value="Genomic_DNA"/>
</dbReference>
<protein>
    <submittedName>
        <fullName evidence="1">Oidioi.mRNA.OKI2018_I69.chr2.g4214.t1.cds</fullName>
    </submittedName>
</protein>
<dbReference type="Proteomes" id="UP001158576">
    <property type="component" value="Chromosome 2"/>
</dbReference>
<reference evidence="1 2" key="1">
    <citation type="submission" date="2021-04" db="EMBL/GenBank/DDBJ databases">
        <authorList>
            <person name="Bliznina A."/>
        </authorList>
    </citation>
    <scope>NUCLEOTIDE SEQUENCE [LARGE SCALE GENOMIC DNA]</scope>
</reference>
<evidence type="ECO:0000313" key="2">
    <source>
        <dbReference type="Proteomes" id="UP001158576"/>
    </source>
</evidence>
<name>A0ABN7T388_OIKDI</name>
<organism evidence="1 2">
    <name type="scientific">Oikopleura dioica</name>
    <name type="common">Tunicate</name>
    <dbReference type="NCBI Taxonomy" id="34765"/>
    <lineage>
        <taxon>Eukaryota</taxon>
        <taxon>Metazoa</taxon>
        <taxon>Chordata</taxon>
        <taxon>Tunicata</taxon>
        <taxon>Appendicularia</taxon>
        <taxon>Copelata</taxon>
        <taxon>Oikopleuridae</taxon>
        <taxon>Oikopleura</taxon>
    </lineage>
</organism>
<proteinExistence type="predicted"/>
<evidence type="ECO:0000313" key="1">
    <source>
        <dbReference type="EMBL" id="CAG5109710.1"/>
    </source>
</evidence>
<accession>A0ABN7T388</accession>
<sequence length="511" mass="60285">MIEEFRRSTIQKIRDHPNSQILFELIFKRLKFEDLALIAPIVLEKVEDGYGSFDSLFSPEFSSYALNRHYKSDAILALVGEEFQRENNRKPETLSEVAQIIQKRIDLRNNRRNLKIKTTIDFSTDKSRVEFSRSYLIKINESKPRHSPLTKDDVLLFKINRENSNPKLQLVDPSFLTQYDYKDLSLLVSKGLNLENLKGIKSYENDKCILLVSQLHDFAHSLDYNISRQRAWRNLIDNPKRNIHPVLIENRHLENKEKYEMPMTIEFFNFADGNNKLIWAYDFVLRLPYYDYDFAEIRFIDDGLWLLLIELFYQEEIEKILFINLEKDEVKSYRLPQEFSVESAFYGYNESSLYFLREADIQYQYHSNCDPNDRDKFLIFGYFKNEDSDDSGGYLDCLEYICFFERGKLTKESVLKIGTKGFMHLVLNKRETKSKVFTITIDEIKKLLLGADEITRALGFPGIYDPDDPDHLEIPTLPLIRLDELCIKKFEDLSENLDQEQSDCSGFTELL</sequence>
<gene>
    <name evidence="1" type="ORF">OKIOD_LOCUS12979</name>
</gene>